<keyword evidence="2" id="KW-1133">Transmembrane helix</keyword>
<accession>A0ABW6GSD2</accession>
<evidence type="ECO:0000256" key="1">
    <source>
        <dbReference type="SAM" id="MobiDB-lite"/>
    </source>
</evidence>
<protein>
    <recommendedName>
        <fullName evidence="5">Secreted protein</fullName>
    </recommendedName>
</protein>
<feature type="compositionally biased region" description="Pro residues" evidence="1">
    <location>
        <begin position="15"/>
        <end position="34"/>
    </location>
</feature>
<feature type="transmembrane region" description="Helical" evidence="2">
    <location>
        <begin position="258"/>
        <end position="278"/>
    </location>
</feature>
<reference evidence="3 4" key="1">
    <citation type="submission" date="2024-09" db="EMBL/GenBank/DDBJ databases">
        <title>The Natural Products Discovery Center: Release of the First 8490 Sequenced Strains for Exploring Actinobacteria Biosynthetic Diversity.</title>
        <authorList>
            <person name="Kalkreuter E."/>
            <person name="Kautsar S.A."/>
            <person name="Yang D."/>
            <person name="Bader C.D."/>
            <person name="Teijaro C.N."/>
            <person name="Fluegel L."/>
            <person name="Davis C.M."/>
            <person name="Simpson J.R."/>
            <person name="Lauterbach L."/>
            <person name="Steele A.D."/>
            <person name="Gui C."/>
            <person name="Meng S."/>
            <person name="Li G."/>
            <person name="Viehrig K."/>
            <person name="Ye F."/>
            <person name="Su P."/>
            <person name="Kiefer A.F."/>
            <person name="Nichols A."/>
            <person name="Cepeda A.J."/>
            <person name="Yan W."/>
            <person name="Fan B."/>
            <person name="Jiang Y."/>
            <person name="Adhikari A."/>
            <person name="Zheng C.-J."/>
            <person name="Schuster L."/>
            <person name="Cowan T.M."/>
            <person name="Smanski M.J."/>
            <person name="Chevrette M.G."/>
            <person name="De Carvalho L.P.S."/>
            <person name="Shen B."/>
        </authorList>
    </citation>
    <scope>NUCLEOTIDE SEQUENCE [LARGE SCALE GENOMIC DNA]</scope>
    <source>
        <strain evidence="3 4">NPDC058753</strain>
    </source>
</reference>
<sequence>MAAQTQGGVRAPSPTRAPEPGPGGPGQPVQPVPVPAGRLSGPVARLRSAARTPPGRLRTAVAVLVALALLFGVTAAWQSAERAAAARQLASRSEPLSQDAAEIYRSLADADATAAAGFLMASAEPPEVRRRYQDDLATAARLIPQAAARSGASADAQRQLAALGEQLPRYAGLVETARAINREGLPLGGAYLRYASNYLQTTLLPTAQRIADGEAAALDEDYDAAAAVPWAALVLGVLLLAALGRYQVVLFRRTNRVFNPGLLTASAAVLAALAWTAVGTVSAGTGLHEARTRGIDPLRELNRVRVAALQAHTAENLDLVSRGATEAFKDRWDALARTLTASARDTGSVAGLLADPPERARQQLTEARRWFDEWQRRHAEAAQLDAEGRYEEALAKTLAPGRDDTAEAAFNAAGQQWERAGRAEQAAFDAAAGGIDGTLAVQAAATALLAALAVGGTVRGLGRRLAEYR</sequence>
<name>A0ABW6GSD2_9ACTN</name>
<organism evidence="3 4">
    <name type="scientific">Kitasatospora phosalacinea</name>
    <dbReference type="NCBI Taxonomy" id="2065"/>
    <lineage>
        <taxon>Bacteria</taxon>
        <taxon>Bacillati</taxon>
        <taxon>Actinomycetota</taxon>
        <taxon>Actinomycetes</taxon>
        <taxon>Kitasatosporales</taxon>
        <taxon>Streptomycetaceae</taxon>
        <taxon>Kitasatospora</taxon>
    </lineage>
</organism>
<keyword evidence="2" id="KW-0812">Transmembrane</keyword>
<evidence type="ECO:0000313" key="3">
    <source>
        <dbReference type="EMBL" id="MFE1355673.1"/>
    </source>
</evidence>
<feature type="transmembrane region" description="Helical" evidence="2">
    <location>
        <begin position="57"/>
        <end position="77"/>
    </location>
</feature>
<keyword evidence="4" id="KW-1185">Reference proteome</keyword>
<feature type="region of interest" description="Disordered" evidence="1">
    <location>
        <begin position="1"/>
        <end position="40"/>
    </location>
</feature>
<keyword evidence="2" id="KW-0472">Membrane</keyword>
<evidence type="ECO:0000256" key="2">
    <source>
        <dbReference type="SAM" id="Phobius"/>
    </source>
</evidence>
<evidence type="ECO:0008006" key="5">
    <source>
        <dbReference type="Google" id="ProtNLM"/>
    </source>
</evidence>
<feature type="transmembrane region" description="Helical" evidence="2">
    <location>
        <begin position="227"/>
        <end position="246"/>
    </location>
</feature>
<dbReference type="Proteomes" id="UP001599542">
    <property type="component" value="Unassembled WGS sequence"/>
</dbReference>
<comment type="caution">
    <text evidence="3">The sequence shown here is derived from an EMBL/GenBank/DDBJ whole genome shotgun (WGS) entry which is preliminary data.</text>
</comment>
<dbReference type="RefSeq" id="WP_380332000.1">
    <property type="nucleotide sequence ID" value="NZ_JBHYPW010000091.1"/>
</dbReference>
<dbReference type="EMBL" id="JBHYPX010000065">
    <property type="protein sequence ID" value="MFE1355673.1"/>
    <property type="molecule type" value="Genomic_DNA"/>
</dbReference>
<evidence type="ECO:0000313" key="4">
    <source>
        <dbReference type="Proteomes" id="UP001599542"/>
    </source>
</evidence>
<proteinExistence type="predicted"/>
<gene>
    <name evidence="3" type="ORF">ACFW6T_27205</name>
</gene>